<protein>
    <submittedName>
        <fullName evidence="1">Uncharacterized protein</fullName>
    </submittedName>
</protein>
<accession>A0ABD2IYU8</accession>
<name>A0ABD2IYU8_9BILA</name>
<keyword evidence="2" id="KW-1185">Reference proteome</keyword>
<sequence length="229" mass="25972">MVSMNKRLPAELLLEIVASIPIMYLFGGIAKKPGTTRPPSGIVVINRMFEIFRAKRHHYFLNIINLARNFERLCALRKLPCGELFIQFGFIQFGFEDELEDAKYFADFLAYLSFGRSGPTATTRVVTYSMQVKIGELFGAILTYVLGSANPLTMKKRTAGGYLMRQHFPRLLQLPATEMASHGLGQLVRADGMELYRLMNAHHEGDVGYLMIIETTQHPGSYYFNFSIE</sequence>
<evidence type="ECO:0000313" key="2">
    <source>
        <dbReference type="Proteomes" id="UP001620626"/>
    </source>
</evidence>
<proteinExistence type="predicted"/>
<dbReference type="EMBL" id="JBICBT010001068">
    <property type="protein sequence ID" value="KAL3084868.1"/>
    <property type="molecule type" value="Genomic_DNA"/>
</dbReference>
<dbReference type="AlphaFoldDB" id="A0ABD2IYU8"/>
<evidence type="ECO:0000313" key="1">
    <source>
        <dbReference type="EMBL" id="KAL3084868.1"/>
    </source>
</evidence>
<comment type="caution">
    <text evidence="1">The sequence shown here is derived from an EMBL/GenBank/DDBJ whole genome shotgun (WGS) entry which is preliminary data.</text>
</comment>
<organism evidence="1 2">
    <name type="scientific">Heterodera trifolii</name>
    <dbReference type="NCBI Taxonomy" id="157864"/>
    <lineage>
        <taxon>Eukaryota</taxon>
        <taxon>Metazoa</taxon>
        <taxon>Ecdysozoa</taxon>
        <taxon>Nematoda</taxon>
        <taxon>Chromadorea</taxon>
        <taxon>Rhabditida</taxon>
        <taxon>Tylenchina</taxon>
        <taxon>Tylenchomorpha</taxon>
        <taxon>Tylenchoidea</taxon>
        <taxon>Heteroderidae</taxon>
        <taxon>Heteroderinae</taxon>
        <taxon>Heterodera</taxon>
    </lineage>
</organism>
<gene>
    <name evidence="1" type="ORF">niasHT_034503</name>
</gene>
<dbReference type="Proteomes" id="UP001620626">
    <property type="component" value="Unassembled WGS sequence"/>
</dbReference>
<reference evidence="1 2" key="1">
    <citation type="submission" date="2024-10" db="EMBL/GenBank/DDBJ databases">
        <authorList>
            <person name="Kim D."/>
        </authorList>
    </citation>
    <scope>NUCLEOTIDE SEQUENCE [LARGE SCALE GENOMIC DNA]</scope>
    <source>
        <strain evidence="1">BH-2024</strain>
    </source>
</reference>